<gene>
    <name evidence="1" type="ORF">V6N11_009433</name>
</gene>
<dbReference type="PANTHER" id="PTHR47723">
    <property type="entry name" value="OS05G0353850 PROTEIN"/>
    <property type="match status" value="1"/>
</dbReference>
<protein>
    <recommendedName>
        <fullName evidence="3">RNase H type-1 domain-containing protein</fullName>
    </recommendedName>
</protein>
<evidence type="ECO:0008006" key="3">
    <source>
        <dbReference type="Google" id="ProtNLM"/>
    </source>
</evidence>
<dbReference type="PANTHER" id="PTHR47723:SF19">
    <property type="entry name" value="POLYNUCLEOTIDYL TRANSFERASE, RIBONUCLEASE H-LIKE SUPERFAMILY PROTEIN"/>
    <property type="match status" value="1"/>
</dbReference>
<comment type="caution">
    <text evidence="1">The sequence shown here is derived from an EMBL/GenBank/DDBJ whole genome shotgun (WGS) entry which is preliminary data.</text>
</comment>
<dbReference type="Proteomes" id="UP001396334">
    <property type="component" value="Unassembled WGS sequence"/>
</dbReference>
<organism evidence="1 2">
    <name type="scientific">Hibiscus sabdariffa</name>
    <name type="common">roselle</name>
    <dbReference type="NCBI Taxonomy" id="183260"/>
    <lineage>
        <taxon>Eukaryota</taxon>
        <taxon>Viridiplantae</taxon>
        <taxon>Streptophyta</taxon>
        <taxon>Embryophyta</taxon>
        <taxon>Tracheophyta</taxon>
        <taxon>Spermatophyta</taxon>
        <taxon>Magnoliopsida</taxon>
        <taxon>eudicotyledons</taxon>
        <taxon>Gunneridae</taxon>
        <taxon>Pentapetalae</taxon>
        <taxon>rosids</taxon>
        <taxon>malvids</taxon>
        <taxon>Malvales</taxon>
        <taxon>Malvaceae</taxon>
        <taxon>Malvoideae</taxon>
        <taxon>Hibiscus</taxon>
    </lineage>
</organism>
<accession>A0ABR2NSR2</accession>
<evidence type="ECO:0000313" key="1">
    <source>
        <dbReference type="EMBL" id="KAK8979225.1"/>
    </source>
</evidence>
<evidence type="ECO:0000313" key="2">
    <source>
        <dbReference type="Proteomes" id="UP001396334"/>
    </source>
</evidence>
<name>A0ABR2NSR2_9ROSI</name>
<proteinExistence type="predicted"/>
<reference evidence="1 2" key="1">
    <citation type="journal article" date="2024" name="G3 (Bethesda)">
        <title>Genome assembly of Hibiscus sabdariffa L. provides insights into metabolisms of medicinal natural products.</title>
        <authorList>
            <person name="Kim T."/>
        </authorList>
    </citation>
    <scope>NUCLEOTIDE SEQUENCE [LARGE SCALE GENOMIC DNA]</scope>
    <source>
        <strain evidence="1">TK-2024</strain>
        <tissue evidence="1">Old leaves</tissue>
    </source>
</reference>
<dbReference type="EMBL" id="JBBPBN010000103">
    <property type="protein sequence ID" value="KAK8979225.1"/>
    <property type="molecule type" value="Genomic_DNA"/>
</dbReference>
<keyword evidence="2" id="KW-1185">Reference proteome</keyword>
<dbReference type="InterPro" id="IPR053151">
    <property type="entry name" value="RNase_H-like"/>
</dbReference>
<sequence>MVDSVGEWEWDLLHHCLPPEVLLRLTAIHKPKPSLPVDSIGWKLRDDRQFSVQTTYHVRCGEVMGTVDPMWKVEDADHVLRHCQVAKVIWSILIKPEKLNDFFDLPFLQWFGLNMMQRGDFARDRTDWDLIFSAILWNIWRQRNDRVFNNITDEWGSIITRSKWLASTSAAAAAAPHHQSSRLYGSSASGGLSVHWNLPADGWLKLNVDGVSLVNADALRMLQQHSTKSGLFTIISHIFQLYNKDWHIAFSKVDRRNNGVADGLAKLASDVSFGVMTFDESPIGMEAG</sequence>